<keyword evidence="5" id="KW-0560">Oxidoreductase</keyword>
<dbReference type="Proteomes" id="UP001499843">
    <property type="component" value="Unassembled WGS sequence"/>
</dbReference>
<evidence type="ECO:0000313" key="7">
    <source>
        <dbReference type="EMBL" id="GAA2208998.1"/>
    </source>
</evidence>
<dbReference type="Gene3D" id="3.50.50.60">
    <property type="entry name" value="FAD/NAD(P)-binding domain"/>
    <property type="match status" value="1"/>
</dbReference>
<accession>A0ABN3CID0</accession>
<evidence type="ECO:0000256" key="5">
    <source>
        <dbReference type="ARBA" id="ARBA00023002"/>
    </source>
</evidence>
<dbReference type="PANTHER" id="PTHR42784">
    <property type="entry name" value="PYRANOSE 2-OXIDASE"/>
    <property type="match status" value="1"/>
</dbReference>
<evidence type="ECO:0000313" key="8">
    <source>
        <dbReference type="Proteomes" id="UP001499843"/>
    </source>
</evidence>
<reference evidence="7 8" key="1">
    <citation type="journal article" date="2019" name="Int. J. Syst. Evol. Microbiol.">
        <title>The Global Catalogue of Microorganisms (GCM) 10K type strain sequencing project: providing services to taxonomists for standard genome sequencing and annotation.</title>
        <authorList>
            <consortium name="The Broad Institute Genomics Platform"/>
            <consortium name="The Broad Institute Genome Sequencing Center for Infectious Disease"/>
            <person name="Wu L."/>
            <person name="Ma J."/>
        </authorList>
    </citation>
    <scope>NUCLEOTIDE SEQUENCE [LARGE SCALE GENOMIC DNA]</scope>
    <source>
        <strain evidence="7 8">JCM 16114</strain>
    </source>
</reference>
<dbReference type="Pfam" id="PF05199">
    <property type="entry name" value="GMC_oxred_C"/>
    <property type="match status" value="1"/>
</dbReference>
<evidence type="ECO:0000259" key="6">
    <source>
        <dbReference type="Pfam" id="PF05199"/>
    </source>
</evidence>
<keyword evidence="3" id="KW-0285">Flavoprotein</keyword>
<dbReference type="RefSeq" id="WP_344477672.1">
    <property type="nucleotide sequence ID" value="NZ_BAAAQX010000010.1"/>
</dbReference>
<name>A0ABN3CID0_9ACTN</name>
<evidence type="ECO:0000256" key="4">
    <source>
        <dbReference type="ARBA" id="ARBA00022827"/>
    </source>
</evidence>
<feature type="domain" description="Glucose-methanol-choline oxidoreductase C-terminal" evidence="6">
    <location>
        <begin position="121"/>
        <end position="241"/>
    </location>
</feature>
<protein>
    <recommendedName>
        <fullName evidence="6">Glucose-methanol-choline oxidoreductase C-terminal domain-containing protein</fullName>
    </recommendedName>
</protein>
<evidence type="ECO:0000256" key="2">
    <source>
        <dbReference type="ARBA" id="ARBA00010790"/>
    </source>
</evidence>
<gene>
    <name evidence="7" type="ORF">GCM10009850_044560</name>
</gene>
<dbReference type="InterPro" id="IPR007867">
    <property type="entry name" value="GMC_OxRtase_C"/>
</dbReference>
<evidence type="ECO:0000256" key="1">
    <source>
        <dbReference type="ARBA" id="ARBA00001974"/>
    </source>
</evidence>
<proteinExistence type="inferred from homology"/>
<dbReference type="SUPFAM" id="SSF51905">
    <property type="entry name" value="FAD/NAD(P)-binding domain"/>
    <property type="match status" value="1"/>
</dbReference>
<dbReference type="PANTHER" id="PTHR42784:SF1">
    <property type="entry name" value="PYRANOSE 2-OXIDASE"/>
    <property type="match status" value="1"/>
</dbReference>
<dbReference type="EMBL" id="BAAAQX010000010">
    <property type="protein sequence ID" value="GAA2208998.1"/>
    <property type="molecule type" value="Genomic_DNA"/>
</dbReference>
<keyword evidence="8" id="KW-1185">Reference proteome</keyword>
<comment type="similarity">
    <text evidence="2">Belongs to the GMC oxidoreductase family.</text>
</comment>
<keyword evidence="4" id="KW-0274">FAD</keyword>
<comment type="cofactor">
    <cofactor evidence="1">
        <name>FAD</name>
        <dbReference type="ChEBI" id="CHEBI:57692"/>
    </cofactor>
</comment>
<evidence type="ECO:0000256" key="3">
    <source>
        <dbReference type="ARBA" id="ARBA00022630"/>
    </source>
</evidence>
<organism evidence="7 8">
    <name type="scientific">Nonomuraea monospora</name>
    <dbReference type="NCBI Taxonomy" id="568818"/>
    <lineage>
        <taxon>Bacteria</taxon>
        <taxon>Bacillati</taxon>
        <taxon>Actinomycetota</taxon>
        <taxon>Actinomycetes</taxon>
        <taxon>Streptosporangiales</taxon>
        <taxon>Streptosporangiaceae</taxon>
        <taxon>Nonomuraea</taxon>
    </lineage>
</organism>
<dbReference type="SUPFAM" id="SSF54373">
    <property type="entry name" value="FAD-linked reductases, C-terminal domain"/>
    <property type="match status" value="1"/>
</dbReference>
<dbReference type="InterPro" id="IPR036188">
    <property type="entry name" value="FAD/NAD-bd_sf"/>
</dbReference>
<comment type="caution">
    <text evidence="7">The sequence shown here is derived from an EMBL/GenBank/DDBJ whole genome shotgun (WGS) entry which is preliminary data.</text>
</comment>
<sequence>MRIKARHFVVATGPIFSPQLLWNSEIRHPALGRYLNDQTVASCMVVLSKELVAKMEDDEGHKGIAALPPNAAEPQVWIPVSEKRPWHVQIHQDPINFSTTGPELVDQRLLVFLQGFGMTEPQWDNRVTFSATHTDIMGMPQPIFEYTLPPKAVKEAHEMIGELAEASLALGAWLPGHLPEFEPPGASLHLQSTTRMGKKPEDSVVNENSIHWGYENLRVGGINVIPTATACNPTPTAVAIAVKSAAHLALDGKVVPASYDKLLEDQQSGTVAS</sequence>
<dbReference type="InterPro" id="IPR051473">
    <property type="entry name" value="P2Ox-like"/>
</dbReference>